<name>A0ABQ3YTY4_9ACTN</name>
<dbReference type="SUPFAM" id="SSF53822">
    <property type="entry name" value="Periplasmic binding protein-like I"/>
    <property type="match status" value="1"/>
</dbReference>
<dbReference type="RefSeq" id="WP_203726586.1">
    <property type="nucleotide sequence ID" value="NZ_BAAATX010000003.1"/>
</dbReference>
<accession>A0ABQ3YTY4</accession>
<protein>
    <recommendedName>
        <fullName evidence="3">Leucine-binding protein domain-containing protein</fullName>
    </recommendedName>
</protein>
<proteinExistence type="predicted"/>
<dbReference type="InterPro" id="IPR028082">
    <property type="entry name" value="Peripla_BP_I"/>
</dbReference>
<keyword evidence="2" id="KW-1185">Reference proteome</keyword>
<dbReference type="Gene3D" id="3.40.50.2300">
    <property type="match status" value="2"/>
</dbReference>
<organism evidence="1 2">
    <name type="scientific">Paractinoplanes durhamensis</name>
    <dbReference type="NCBI Taxonomy" id="113563"/>
    <lineage>
        <taxon>Bacteria</taxon>
        <taxon>Bacillati</taxon>
        <taxon>Actinomycetota</taxon>
        <taxon>Actinomycetes</taxon>
        <taxon>Micromonosporales</taxon>
        <taxon>Micromonosporaceae</taxon>
        <taxon>Paractinoplanes</taxon>
    </lineage>
</organism>
<sequence>MTLTRRSVLGAALAAAVAGCGPVEDPATGGGSGPLAVGVIRSTTPEGVRFDQGLRAGLQYATNYTGKIGRRRIALTRLDTAESRGIRLLVSAVTGDAALRLAAAAERDRALLITSAPDDRLTGLNRYTFRCGHQAYQDLAAVRTLVPAGARVAVQGLDRAAAETIGQFAGSPAALPPGMPAVGVLGERSTWASYPPSRAGAVRLATSWADGAFRGGAYHALRIRVPGLRTDTGHQEGFAAAQMVVRALQYAPGDPDGMITALEGARLASVKGELEIRATDHALLQPMFEVALTWTGAAGAVTATTIGTLTPAQTAPPL</sequence>
<gene>
    <name evidence="1" type="ORF">Adu01nite_23470</name>
</gene>
<comment type="caution">
    <text evidence="1">The sequence shown here is derived from an EMBL/GenBank/DDBJ whole genome shotgun (WGS) entry which is preliminary data.</text>
</comment>
<evidence type="ECO:0000313" key="1">
    <source>
        <dbReference type="EMBL" id="GIE00997.1"/>
    </source>
</evidence>
<dbReference type="EMBL" id="BOML01000019">
    <property type="protein sequence ID" value="GIE00997.1"/>
    <property type="molecule type" value="Genomic_DNA"/>
</dbReference>
<evidence type="ECO:0000313" key="2">
    <source>
        <dbReference type="Proteomes" id="UP000637628"/>
    </source>
</evidence>
<evidence type="ECO:0008006" key="3">
    <source>
        <dbReference type="Google" id="ProtNLM"/>
    </source>
</evidence>
<dbReference type="Proteomes" id="UP000637628">
    <property type="component" value="Unassembled WGS sequence"/>
</dbReference>
<reference evidence="1 2" key="1">
    <citation type="submission" date="2021-01" db="EMBL/GenBank/DDBJ databases">
        <title>Whole genome shotgun sequence of Actinoplanes durhamensis NBRC 14914.</title>
        <authorList>
            <person name="Komaki H."/>
            <person name="Tamura T."/>
        </authorList>
    </citation>
    <scope>NUCLEOTIDE SEQUENCE [LARGE SCALE GENOMIC DNA]</scope>
    <source>
        <strain evidence="1 2">NBRC 14914</strain>
    </source>
</reference>
<dbReference type="PROSITE" id="PS51257">
    <property type="entry name" value="PROKAR_LIPOPROTEIN"/>
    <property type="match status" value="1"/>
</dbReference>